<dbReference type="PANTHER" id="PTHR30269">
    <property type="entry name" value="TRANSMEMBRANE PROTEIN YFCA"/>
    <property type="match status" value="1"/>
</dbReference>
<feature type="transmembrane region" description="Helical" evidence="8">
    <location>
        <begin position="102"/>
        <end position="119"/>
    </location>
</feature>
<evidence type="ECO:0000256" key="7">
    <source>
        <dbReference type="ARBA" id="ARBA00023136"/>
    </source>
</evidence>
<evidence type="ECO:0000256" key="5">
    <source>
        <dbReference type="ARBA" id="ARBA00022692"/>
    </source>
</evidence>
<keyword evidence="7 8" id="KW-0472">Membrane</keyword>
<protein>
    <recommendedName>
        <fullName evidence="8">Probable membrane transporter protein</fullName>
    </recommendedName>
</protein>
<dbReference type="EMBL" id="BDOR01000010">
    <property type="protein sequence ID" value="GBF02396.1"/>
    <property type="molecule type" value="Genomic_DNA"/>
</dbReference>
<feature type="transmembrane region" description="Helical" evidence="8">
    <location>
        <begin position="76"/>
        <end position="96"/>
    </location>
</feature>
<feature type="transmembrane region" description="Helical" evidence="8">
    <location>
        <begin position="158"/>
        <end position="178"/>
    </location>
</feature>
<dbReference type="HOGENOM" id="CLU_045498_7_1_9"/>
<organism evidence="11 14">
    <name type="scientific">Lactiplantibacillus paraplantarum</name>
    <dbReference type="NCBI Taxonomy" id="60520"/>
    <lineage>
        <taxon>Bacteria</taxon>
        <taxon>Bacillati</taxon>
        <taxon>Bacillota</taxon>
        <taxon>Bacilli</taxon>
        <taxon>Lactobacillales</taxon>
        <taxon>Lactobacillaceae</taxon>
        <taxon>Lactiplantibacillus</taxon>
    </lineage>
</organism>
<feature type="transmembrane region" description="Helical" evidence="8">
    <location>
        <begin position="131"/>
        <end position="152"/>
    </location>
</feature>
<keyword evidence="4 8" id="KW-1003">Cell membrane</keyword>
<evidence type="ECO:0000313" key="10">
    <source>
        <dbReference type="EMBL" id="GBF02396.1"/>
    </source>
</evidence>
<dbReference type="KEGG" id="lpx:ASU28_11320"/>
<dbReference type="EMBL" id="SEHH01000080">
    <property type="protein sequence ID" value="TBX40301.1"/>
    <property type="molecule type" value="Genomic_DNA"/>
</dbReference>
<gene>
    <name evidence="11" type="ORF">EUZ87_11225</name>
    <name evidence="9" type="ORF">LP667_11610</name>
    <name evidence="10" type="ORF">LPPLD21_01944</name>
</gene>
<evidence type="ECO:0000313" key="9">
    <source>
        <dbReference type="EMBL" id="AYJ39405.1"/>
    </source>
</evidence>
<feature type="transmembrane region" description="Helical" evidence="8">
    <location>
        <begin position="7"/>
        <end position="32"/>
    </location>
</feature>
<dbReference type="Proteomes" id="UP000236162">
    <property type="component" value="Unassembled WGS sequence"/>
</dbReference>
<keyword evidence="3" id="KW-0813">Transport</keyword>
<feature type="transmembrane region" description="Helical" evidence="8">
    <location>
        <begin position="185"/>
        <end position="202"/>
    </location>
</feature>
<evidence type="ECO:0000256" key="2">
    <source>
        <dbReference type="ARBA" id="ARBA00009142"/>
    </source>
</evidence>
<dbReference type="InterPro" id="IPR002781">
    <property type="entry name" value="TM_pro_TauE-like"/>
</dbReference>
<evidence type="ECO:0000256" key="3">
    <source>
        <dbReference type="ARBA" id="ARBA00022448"/>
    </source>
</evidence>
<reference evidence="10 12" key="1">
    <citation type="submission" date="2017-04" db="EMBL/GenBank/DDBJ databases">
        <title>In vitro and in silico characterization of Lactobacillus paraplantarum D2-1, a starter culture for soymilk fermentation.</title>
        <authorList>
            <person name="Endo A."/>
            <person name="Sasaki F."/>
            <person name="Maeno S."/>
            <person name="Kanesaki Y."/>
            <person name="Kubota E."/>
            <person name="Torres G.A."/>
            <person name="Tomita S."/>
            <person name="Nakagawa J."/>
        </authorList>
    </citation>
    <scope>NUCLEOTIDE SEQUENCE [LARGE SCALE GENOMIC DNA]</scope>
    <source>
        <strain evidence="10 12">D2-1</strain>
    </source>
</reference>
<evidence type="ECO:0000313" key="13">
    <source>
        <dbReference type="Proteomes" id="UP000277896"/>
    </source>
</evidence>
<reference evidence="11 14" key="3">
    <citation type="submission" date="2019-01" db="EMBL/GenBank/DDBJ databases">
        <title>Draft genome sequence of Lactobacillus paraplantarum OSY-TC318, a Producer of the novel lantibiotic Paraplantaracin TC318.</title>
        <authorList>
            <person name="Hussein W.E."/>
            <person name="Huang E."/>
            <person name="Yousef A.E."/>
        </authorList>
    </citation>
    <scope>NUCLEOTIDE SEQUENCE [LARGE SCALE GENOMIC DNA]</scope>
    <source>
        <strain evidence="11 14">OSY-TC318</strain>
    </source>
</reference>
<sequence length="257" mass="26801">MFTFGELIVILVVVGIVAGIVSTAAGLASLVSYPVLLALGLPPVTANVTNTVGLVFTSFGAVPASRRELRGHGQELKTLIPLTLVGSIVGAILLFIIPAATFAKVVPFFILIAGILVLIPRHIHVKQPGEIVVTPKWMTALAWLGIFLVGAYTGYFGAAGGVLMLSILSFTSAAPFVVYNAQKNLALGLANIVSAVVYGLQTPIQWRYVLPLGIGFLIGGSLGPRIVRHLPARLLKIVIGIGALGLAASLFKSAYGL</sequence>
<dbReference type="InterPro" id="IPR052017">
    <property type="entry name" value="TSUP"/>
</dbReference>
<reference evidence="9 13" key="2">
    <citation type="submission" date="2018-10" db="EMBL/GenBank/DDBJ databases">
        <title>Genome seuquencing of Lactobacillus species.</title>
        <authorList>
            <person name="Baek C."/>
            <person name="Yi H."/>
        </authorList>
    </citation>
    <scope>NUCLEOTIDE SEQUENCE [LARGE SCALE GENOMIC DNA]</scope>
    <source>
        <strain evidence="9 13">DSM 10667</strain>
    </source>
</reference>
<dbReference type="PANTHER" id="PTHR30269:SF0">
    <property type="entry name" value="MEMBRANE TRANSPORTER PROTEIN YFCA-RELATED"/>
    <property type="match status" value="1"/>
</dbReference>
<evidence type="ECO:0000256" key="4">
    <source>
        <dbReference type="ARBA" id="ARBA00022475"/>
    </source>
</evidence>
<dbReference type="Proteomes" id="UP000292648">
    <property type="component" value="Unassembled WGS sequence"/>
</dbReference>
<evidence type="ECO:0000313" key="11">
    <source>
        <dbReference type="EMBL" id="TBX40301.1"/>
    </source>
</evidence>
<feature type="transmembrane region" description="Helical" evidence="8">
    <location>
        <begin position="44"/>
        <end position="64"/>
    </location>
</feature>
<keyword evidence="6 8" id="KW-1133">Transmembrane helix</keyword>
<dbReference type="Proteomes" id="UP000277896">
    <property type="component" value="Chromosome"/>
</dbReference>
<dbReference type="eggNOG" id="COG0730">
    <property type="taxonomic scope" value="Bacteria"/>
</dbReference>
<feature type="transmembrane region" description="Helical" evidence="8">
    <location>
        <begin position="234"/>
        <end position="255"/>
    </location>
</feature>
<evidence type="ECO:0000256" key="6">
    <source>
        <dbReference type="ARBA" id="ARBA00022989"/>
    </source>
</evidence>
<feature type="transmembrane region" description="Helical" evidence="8">
    <location>
        <begin position="208"/>
        <end position="227"/>
    </location>
</feature>
<comment type="subcellular location">
    <subcellularLocation>
        <location evidence="1 8">Cell membrane</location>
        <topology evidence="1 8">Multi-pass membrane protein</topology>
    </subcellularLocation>
</comment>
<dbReference type="RefSeq" id="WP_021730590.1">
    <property type="nucleotide sequence ID" value="NZ_AVAI01000040.1"/>
</dbReference>
<keyword evidence="12" id="KW-1185">Reference proteome</keyword>
<name>A0A098R3I4_9LACO</name>
<keyword evidence="5 8" id="KW-0812">Transmembrane</keyword>
<comment type="similarity">
    <text evidence="2 8">Belongs to the 4-toluene sulfonate uptake permease (TSUP) (TC 2.A.102) family.</text>
</comment>
<accession>A0A098R3I4</accession>
<evidence type="ECO:0000256" key="8">
    <source>
        <dbReference type="RuleBase" id="RU363041"/>
    </source>
</evidence>
<dbReference type="GeneID" id="79808092"/>
<evidence type="ECO:0000256" key="1">
    <source>
        <dbReference type="ARBA" id="ARBA00004651"/>
    </source>
</evidence>
<evidence type="ECO:0000313" key="12">
    <source>
        <dbReference type="Proteomes" id="UP000236162"/>
    </source>
</evidence>
<proteinExistence type="inferred from homology"/>
<dbReference type="Pfam" id="PF01925">
    <property type="entry name" value="TauE"/>
    <property type="match status" value="1"/>
</dbReference>
<dbReference type="GO" id="GO:0005886">
    <property type="term" value="C:plasma membrane"/>
    <property type="evidence" value="ECO:0007669"/>
    <property type="project" value="UniProtKB-SubCell"/>
</dbReference>
<dbReference type="AlphaFoldDB" id="A0A098R3I4"/>
<dbReference type="EMBL" id="CP032744">
    <property type="protein sequence ID" value="AYJ39405.1"/>
    <property type="molecule type" value="Genomic_DNA"/>
</dbReference>
<evidence type="ECO:0000313" key="14">
    <source>
        <dbReference type="Proteomes" id="UP000292648"/>
    </source>
</evidence>